<feature type="transmembrane region" description="Helical" evidence="1">
    <location>
        <begin position="33"/>
        <end position="50"/>
    </location>
</feature>
<feature type="transmembrane region" description="Helical" evidence="1">
    <location>
        <begin position="258"/>
        <end position="281"/>
    </location>
</feature>
<feature type="transmembrane region" description="Helical" evidence="1">
    <location>
        <begin position="56"/>
        <end position="78"/>
    </location>
</feature>
<keyword evidence="1" id="KW-0812">Transmembrane</keyword>
<keyword evidence="1" id="KW-0472">Membrane</keyword>
<feature type="transmembrane region" description="Helical" evidence="1">
    <location>
        <begin position="158"/>
        <end position="180"/>
    </location>
</feature>
<dbReference type="AlphaFoldDB" id="A0A451B153"/>
<name>A0A451B153_9GAMM</name>
<dbReference type="SUPFAM" id="SSF52540">
    <property type="entry name" value="P-loop containing nucleoside triphosphate hydrolases"/>
    <property type="match status" value="1"/>
</dbReference>
<feature type="transmembrane region" description="Helical" evidence="1">
    <location>
        <begin position="116"/>
        <end position="137"/>
    </location>
</feature>
<sequence>MTQNPPSNNTGLLEVTSEHFRAFLQGFSQNRPTHSLILLLTAGCVALLAIRGSAESWVTAGVVLFLLAPAMIVVLDNLRSWVAETKSDSWPGWLIFLALANLATGAVTLLMGLEKILPFTLLLAGLVLIRVLLPRLLTRISRTMGRIPRLGTKLRRWLSPPALYGLLVVALVLIVLWPSLSRIEPDDLGNTAFWLNISLLILFLASAIGFRSFLWRSSRDSLIARTLPHIVVWNWILLDFLYRAKDWLAAGGTKLSPIYLYGGFRFTIPATILLISGYWLFQRLRRSPVEPPEKSGAERADSIQSRVAHYVDVHGLSERLVNAVKDSDGGVFGVTGVRGAGKSALTRHVRSRLKPHCFTLESTAPVRHDQDMGFLIALCRQVCQKILEDLAPILQGGDEARAAGSGDRRAIRCWRHWRRWSPFPWGLFRWKGLYLGNYYLRNHQRMALRRMI</sequence>
<protein>
    <submittedName>
        <fullName evidence="3">AAA ATPase domain-containing protein</fullName>
    </submittedName>
</protein>
<proteinExistence type="predicted"/>
<feature type="transmembrane region" description="Helical" evidence="1">
    <location>
        <begin position="222"/>
        <end position="238"/>
    </location>
</feature>
<feature type="transmembrane region" description="Helical" evidence="1">
    <location>
        <begin position="192"/>
        <end position="210"/>
    </location>
</feature>
<dbReference type="EMBL" id="CAADGD010000091">
    <property type="protein sequence ID" value="VFK72004.1"/>
    <property type="molecule type" value="Genomic_DNA"/>
</dbReference>
<dbReference type="InterPro" id="IPR027417">
    <property type="entry name" value="P-loop_NTPase"/>
</dbReference>
<evidence type="ECO:0000313" key="2">
    <source>
        <dbReference type="EMBL" id="VFK66377.1"/>
    </source>
</evidence>
<gene>
    <name evidence="2" type="ORF">BECKUNK1418G_GA0071005_10902</name>
    <name evidence="3" type="ORF">BECKUNK1418H_GA0071006_10913</name>
</gene>
<evidence type="ECO:0000256" key="1">
    <source>
        <dbReference type="SAM" id="Phobius"/>
    </source>
</evidence>
<feature type="transmembrane region" description="Helical" evidence="1">
    <location>
        <begin position="90"/>
        <end position="110"/>
    </location>
</feature>
<reference evidence="3" key="1">
    <citation type="submission" date="2019-02" db="EMBL/GenBank/DDBJ databases">
        <authorList>
            <person name="Gruber-Vodicka R. H."/>
            <person name="Seah K. B. B."/>
        </authorList>
    </citation>
    <scope>NUCLEOTIDE SEQUENCE</scope>
    <source>
        <strain evidence="3">BECK_BY19</strain>
        <strain evidence="2">BECK_BY8</strain>
    </source>
</reference>
<evidence type="ECO:0000313" key="3">
    <source>
        <dbReference type="EMBL" id="VFK72004.1"/>
    </source>
</evidence>
<organism evidence="3">
    <name type="scientific">Candidatus Kentrum sp. UNK</name>
    <dbReference type="NCBI Taxonomy" id="2126344"/>
    <lineage>
        <taxon>Bacteria</taxon>
        <taxon>Pseudomonadati</taxon>
        <taxon>Pseudomonadota</taxon>
        <taxon>Gammaproteobacteria</taxon>
        <taxon>Candidatus Kentrum</taxon>
    </lineage>
</organism>
<keyword evidence="1" id="KW-1133">Transmembrane helix</keyword>
<accession>A0A451B153</accession>
<dbReference type="EMBL" id="CAADFZ010000090">
    <property type="protein sequence ID" value="VFK66377.1"/>
    <property type="molecule type" value="Genomic_DNA"/>
</dbReference>